<evidence type="ECO:0000313" key="3">
    <source>
        <dbReference type="Proteomes" id="UP000027222"/>
    </source>
</evidence>
<dbReference type="AlphaFoldDB" id="A0A067S728"/>
<feature type="compositionally biased region" description="Basic and acidic residues" evidence="1">
    <location>
        <begin position="313"/>
        <end position="324"/>
    </location>
</feature>
<accession>A0A067S728</accession>
<evidence type="ECO:0000313" key="2">
    <source>
        <dbReference type="EMBL" id="KDR66606.1"/>
    </source>
</evidence>
<dbReference type="PANTHER" id="PTHR15907">
    <property type="entry name" value="DUF614 FAMILY PROTEIN-RELATED"/>
    <property type="match status" value="1"/>
</dbReference>
<dbReference type="STRING" id="685588.A0A067S728"/>
<keyword evidence="3" id="KW-1185">Reference proteome</keyword>
<dbReference type="OrthoDB" id="1045822at2759"/>
<dbReference type="InterPro" id="IPR006461">
    <property type="entry name" value="PLAC_motif_containing"/>
</dbReference>
<feature type="region of interest" description="Disordered" evidence="1">
    <location>
        <begin position="305"/>
        <end position="330"/>
    </location>
</feature>
<feature type="compositionally biased region" description="Low complexity" evidence="1">
    <location>
        <begin position="183"/>
        <end position="197"/>
    </location>
</feature>
<evidence type="ECO:0000256" key="1">
    <source>
        <dbReference type="SAM" id="MobiDB-lite"/>
    </source>
</evidence>
<name>A0A067S728_GALM3</name>
<dbReference type="Proteomes" id="UP000027222">
    <property type="component" value="Unassembled WGS sequence"/>
</dbReference>
<gene>
    <name evidence="2" type="ORF">GALMADRAFT_1147761</name>
</gene>
<dbReference type="NCBIfam" id="TIGR01571">
    <property type="entry name" value="A_thal_Cys_rich"/>
    <property type="match status" value="1"/>
</dbReference>
<evidence type="ECO:0008006" key="4">
    <source>
        <dbReference type="Google" id="ProtNLM"/>
    </source>
</evidence>
<dbReference type="Pfam" id="PF04749">
    <property type="entry name" value="PLAC8"/>
    <property type="match status" value="1"/>
</dbReference>
<feature type="compositionally biased region" description="Low complexity" evidence="1">
    <location>
        <begin position="156"/>
        <end position="167"/>
    </location>
</feature>
<protein>
    <recommendedName>
        <fullName evidence="4">PLAC8-domain-containing protein</fullName>
    </recommendedName>
</protein>
<reference evidence="3" key="1">
    <citation type="journal article" date="2014" name="Proc. Natl. Acad. Sci. U.S.A.">
        <title>Extensive sampling of basidiomycete genomes demonstrates inadequacy of the white-rot/brown-rot paradigm for wood decay fungi.</title>
        <authorList>
            <person name="Riley R."/>
            <person name="Salamov A.A."/>
            <person name="Brown D.W."/>
            <person name="Nagy L.G."/>
            <person name="Floudas D."/>
            <person name="Held B.W."/>
            <person name="Levasseur A."/>
            <person name="Lombard V."/>
            <person name="Morin E."/>
            <person name="Otillar R."/>
            <person name="Lindquist E.A."/>
            <person name="Sun H."/>
            <person name="LaButti K.M."/>
            <person name="Schmutz J."/>
            <person name="Jabbour D."/>
            <person name="Luo H."/>
            <person name="Baker S.E."/>
            <person name="Pisabarro A.G."/>
            <person name="Walton J.D."/>
            <person name="Blanchette R.A."/>
            <person name="Henrissat B."/>
            <person name="Martin F."/>
            <person name="Cullen D."/>
            <person name="Hibbett D.S."/>
            <person name="Grigoriev I.V."/>
        </authorList>
    </citation>
    <scope>NUCLEOTIDE SEQUENCE [LARGE SCALE GENOMIC DNA]</scope>
    <source>
        <strain evidence="3">CBS 339.88</strain>
    </source>
</reference>
<organism evidence="2 3">
    <name type="scientific">Galerina marginata (strain CBS 339.88)</name>
    <dbReference type="NCBI Taxonomy" id="685588"/>
    <lineage>
        <taxon>Eukaryota</taxon>
        <taxon>Fungi</taxon>
        <taxon>Dikarya</taxon>
        <taxon>Basidiomycota</taxon>
        <taxon>Agaricomycotina</taxon>
        <taxon>Agaricomycetes</taxon>
        <taxon>Agaricomycetidae</taxon>
        <taxon>Agaricales</taxon>
        <taxon>Agaricineae</taxon>
        <taxon>Strophariaceae</taxon>
        <taxon>Galerina</taxon>
    </lineage>
</organism>
<sequence>MGVGGLCYGILGRTWARGRKGEGVGKGEGAENGKGREGGRYMRGRLGVRLSGGYVLRGSRGSLAVLCSLFFVSPCDPTQTDLNAFFLAPTPMPTRTRQRRYPTMLSYVNEGEERTSYVPPAQGQIQNQNEHQHRRRELLDGGGGVSRVTPTRPRTQAQLYAQAHAQAGAGGRTGSTAHPPHMQAHASRAQPQAQAPPRSHPHPRFTGAGAGAGVSVVAQQPRLHPGMPTPSTSRAQTKRTGTEIKTGIKTGNRNALGIPFSTDGKRDWSTDLCLYCEHDVGVWCSALWCPCIVYGKNKARLERLASPLPSPSPRRENSKTHPNPDSDTGPSACSDDCAVHACLTVFCLFGWAIQVPSRAHIRRRYSIHGSWIEDCAAALCCAPCALAQESKEIELEERSLGLGLGVGAEREREGERERWARVQYSGIYARW</sequence>
<feature type="region of interest" description="Disordered" evidence="1">
    <location>
        <begin position="123"/>
        <end position="241"/>
    </location>
</feature>
<dbReference type="EMBL" id="KL142422">
    <property type="protein sequence ID" value="KDR66606.1"/>
    <property type="molecule type" value="Genomic_DNA"/>
</dbReference>
<proteinExistence type="predicted"/>
<dbReference type="HOGENOM" id="CLU_636223_0_0_1"/>